<dbReference type="InterPro" id="IPR022675">
    <property type="entry name" value="G6P_DH_C"/>
</dbReference>
<dbReference type="PIRSF" id="PIRSF000110">
    <property type="entry name" value="G6PD"/>
    <property type="match status" value="1"/>
</dbReference>
<evidence type="ECO:0000313" key="11">
    <source>
        <dbReference type="EMBL" id="WWY03070.1"/>
    </source>
</evidence>
<dbReference type="EMBL" id="CP146598">
    <property type="protein sequence ID" value="WWY03070.1"/>
    <property type="molecule type" value="Genomic_DNA"/>
</dbReference>
<feature type="domain" description="Glucose-6-phosphate dehydrogenase C-terminal" evidence="9">
    <location>
        <begin position="188"/>
        <end position="474"/>
    </location>
</feature>
<keyword evidence="6 7" id="KW-0119">Carbohydrate metabolism</keyword>
<keyword evidence="5 7" id="KW-0560">Oxidoreductase</keyword>
<dbReference type="PROSITE" id="PS00069">
    <property type="entry name" value="G6P_DEHYDROGENASE"/>
    <property type="match status" value="1"/>
</dbReference>
<keyword evidence="3 7" id="KW-0313">Glucose metabolism</keyword>
<evidence type="ECO:0000259" key="8">
    <source>
        <dbReference type="Pfam" id="PF00479"/>
    </source>
</evidence>
<feature type="binding site" evidence="7">
    <location>
        <position position="214"/>
    </location>
    <ligand>
        <name>substrate</name>
    </ligand>
</feature>
<evidence type="ECO:0000313" key="12">
    <source>
        <dbReference type="Proteomes" id="UP001149607"/>
    </source>
</evidence>
<protein>
    <recommendedName>
        <fullName evidence="7">Glucose-6-phosphate 1-dehydrogenase</fullName>
        <shortName evidence="7">G6PD</shortName>
        <ecNumber evidence="7">1.1.1.49</ecNumber>
    </recommendedName>
</protein>
<reference evidence="11" key="2">
    <citation type="submission" date="2024-02" db="EMBL/GenBank/DDBJ databases">
        <title>Neisseria leonii sp. nov.</title>
        <authorList>
            <person name="Boutroux M."/>
            <person name="Favre-Rochex S."/>
            <person name="Gorgette O."/>
            <person name="Touak G."/>
            <person name="Muhle E."/>
            <person name="Chesneau O."/>
            <person name="Clermont D."/>
            <person name="Rahi P."/>
        </authorList>
    </citation>
    <scope>NUCLEOTIDE SEQUENCE</scope>
    <source>
        <strain evidence="11">51.81</strain>
    </source>
</reference>
<dbReference type="Proteomes" id="UP001149607">
    <property type="component" value="Chromosome"/>
</dbReference>
<evidence type="ECO:0000259" key="9">
    <source>
        <dbReference type="Pfam" id="PF02781"/>
    </source>
</evidence>
<dbReference type="RefSeq" id="WP_274585370.1">
    <property type="nucleotide sequence ID" value="NZ_CP146598.1"/>
</dbReference>
<evidence type="ECO:0000256" key="2">
    <source>
        <dbReference type="ARBA" id="ARBA00009975"/>
    </source>
</evidence>
<dbReference type="InterPro" id="IPR036291">
    <property type="entry name" value="NAD(P)-bd_dom_sf"/>
</dbReference>
<proteinExistence type="inferred from homology"/>
<dbReference type="Pfam" id="PF02781">
    <property type="entry name" value="G6PD_C"/>
    <property type="match status" value="1"/>
</dbReference>
<dbReference type="GO" id="GO:0006006">
    <property type="term" value="P:glucose metabolic process"/>
    <property type="evidence" value="ECO:0007669"/>
    <property type="project" value="UniProtKB-KW"/>
</dbReference>
<dbReference type="PANTHER" id="PTHR23429:SF0">
    <property type="entry name" value="GLUCOSE-6-PHOSPHATE 1-DEHYDROGENASE"/>
    <property type="match status" value="1"/>
</dbReference>
<feature type="active site" description="Proton acceptor" evidence="7">
    <location>
        <position position="238"/>
    </location>
</feature>
<accession>A0A9X4IBC4</accession>
<dbReference type="EC" id="1.1.1.49" evidence="7"/>
<evidence type="ECO:0000256" key="7">
    <source>
        <dbReference type="HAMAP-Rule" id="MF_00966"/>
    </source>
</evidence>
<dbReference type="HAMAP" id="MF_00966">
    <property type="entry name" value="G6PD"/>
    <property type="match status" value="1"/>
</dbReference>
<evidence type="ECO:0000256" key="6">
    <source>
        <dbReference type="ARBA" id="ARBA00023277"/>
    </source>
</evidence>
<dbReference type="Gene3D" id="3.30.360.10">
    <property type="entry name" value="Dihydrodipicolinate Reductase, domain 2"/>
    <property type="match status" value="1"/>
</dbReference>
<gene>
    <name evidence="7 10" type="primary">zwf</name>
    <name evidence="10" type="ORF">ORY91_001690</name>
    <name evidence="11" type="ORF">V9W64_10385</name>
</gene>
<feature type="binding site" evidence="7">
    <location>
        <position position="176"/>
    </location>
    <ligand>
        <name>substrate</name>
    </ligand>
</feature>
<dbReference type="Gene3D" id="3.40.50.720">
    <property type="entry name" value="NAD(P)-binding Rossmann-like Domain"/>
    <property type="match status" value="1"/>
</dbReference>
<keyword evidence="4 7" id="KW-0521">NADP</keyword>
<dbReference type="NCBIfam" id="TIGR00871">
    <property type="entry name" value="zwf"/>
    <property type="match status" value="1"/>
</dbReference>
<dbReference type="AlphaFoldDB" id="A0A9X4IBC4"/>
<dbReference type="GO" id="GO:0009051">
    <property type="term" value="P:pentose-phosphate shunt, oxidative branch"/>
    <property type="evidence" value="ECO:0007669"/>
    <property type="project" value="TreeGrafter"/>
</dbReference>
<reference evidence="10" key="1">
    <citation type="submission" date="2022-10" db="EMBL/GenBank/DDBJ databases">
        <authorList>
            <person name="Boutroux M."/>
        </authorList>
    </citation>
    <scope>NUCLEOTIDE SEQUENCE</scope>
    <source>
        <strain evidence="10">51.81</strain>
    </source>
</reference>
<dbReference type="InterPro" id="IPR001282">
    <property type="entry name" value="G6P_DH"/>
</dbReference>
<keyword evidence="12" id="KW-1185">Reference proteome</keyword>
<comment type="pathway">
    <text evidence="1 7">Carbohydrate degradation; pentose phosphate pathway; D-ribulose 5-phosphate from D-glucose 6-phosphate (oxidative stage): step 1/3.</text>
</comment>
<comment type="caution">
    <text evidence="7">Lacks conserved residue(s) required for the propagation of feature annotation.</text>
</comment>
<feature type="binding site" evidence="7">
    <location>
        <position position="233"/>
    </location>
    <ligand>
        <name>substrate</name>
    </ligand>
</feature>
<name>A0A9X4IBC4_9NEIS</name>
<dbReference type="EMBL" id="JAPQFL010000005">
    <property type="protein sequence ID" value="MDD9328270.1"/>
    <property type="molecule type" value="Genomic_DNA"/>
</dbReference>
<feature type="binding site" evidence="7">
    <location>
        <position position="180"/>
    </location>
    <ligand>
        <name>substrate</name>
    </ligand>
</feature>
<feature type="binding site" evidence="7">
    <location>
        <position position="334"/>
    </location>
    <ligand>
        <name>substrate</name>
    </ligand>
</feature>
<feature type="binding site" evidence="7">
    <location>
        <position position="47"/>
    </location>
    <ligand>
        <name>NADP(+)</name>
        <dbReference type="ChEBI" id="CHEBI:58349"/>
    </ligand>
</feature>
<dbReference type="InterPro" id="IPR019796">
    <property type="entry name" value="G6P_DH_AS"/>
</dbReference>
<comment type="catalytic activity">
    <reaction evidence="7">
        <text>D-glucose 6-phosphate + NADP(+) = 6-phospho-D-glucono-1,5-lactone + NADPH + H(+)</text>
        <dbReference type="Rhea" id="RHEA:15841"/>
        <dbReference type="ChEBI" id="CHEBI:15378"/>
        <dbReference type="ChEBI" id="CHEBI:57783"/>
        <dbReference type="ChEBI" id="CHEBI:57955"/>
        <dbReference type="ChEBI" id="CHEBI:58349"/>
        <dbReference type="ChEBI" id="CHEBI:61548"/>
        <dbReference type="EC" id="1.1.1.49"/>
    </reaction>
</comment>
<feature type="binding site" evidence="7">
    <location>
        <begin position="89"/>
        <end position="90"/>
    </location>
    <ligand>
        <name>NADP(+)</name>
        <dbReference type="ChEBI" id="CHEBI:58349"/>
    </ligand>
</feature>
<dbReference type="InterPro" id="IPR022674">
    <property type="entry name" value="G6P_DH_NAD-bd"/>
</dbReference>
<feature type="binding site" evidence="7">
    <location>
        <position position="146"/>
    </location>
    <ligand>
        <name>NADP(+)</name>
        <dbReference type="ChEBI" id="CHEBI:58349"/>
    </ligand>
</feature>
<evidence type="ECO:0000256" key="3">
    <source>
        <dbReference type="ARBA" id="ARBA00022526"/>
    </source>
</evidence>
<feature type="binding site" evidence="7">
    <location>
        <position position="339"/>
    </location>
    <ligand>
        <name>substrate</name>
    </ligand>
</feature>
<evidence type="ECO:0000256" key="5">
    <source>
        <dbReference type="ARBA" id="ARBA00023002"/>
    </source>
</evidence>
<dbReference type="GO" id="GO:0005829">
    <property type="term" value="C:cytosol"/>
    <property type="evidence" value="ECO:0007669"/>
    <property type="project" value="TreeGrafter"/>
</dbReference>
<dbReference type="GO" id="GO:0004345">
    <property type="term" value="F:glucose-6-phosphate dehydrogenase activity"/>
    <property type="evidence" value="ECO:0007669"/>
    <property type="project" value="UniProtKB-UniRule"/>
</dbReference>
<dbReference type="Pfam" id="PF00479">
    <property type="entry name" value="G6PD_N"/>
    <property type="match status" value="1"/>
</dbReference>
<evidence type="ECO:0000313" key="10">
    <source>
        <dbReference type="EMBL" id="MDD9328270.1"/>
    </source>
</evidence>
<comment type="function">
    <text evidence="7">Catalyzes the oxidation of glucose 6-phosphate to 6-phosphogluconolactone.</text>
</comment>
<organism evidence="10">
    <name type="scientific">Neisseria leonii</name>
    <dbReference type="NCBI Taxonomy" id="2995413"/>
    <lineage>
        <taxon>Bacteria</taxon>
        <taxon>Pseudomonadati</taxon>
        <taxon>Pseudomonadota</taxon>
        <taxon>Betaproteobacteria</taxon>
        <taxon>Neisseriales</taxon>
        <taxon>Neisseriaceae</taxon>
        <taxon>Neisseria</taxon>
    </lineage>
</organism>
<comment type="similarity">
    <text evidence="2 7">Belongs to the glucose-6-phosphate dehydrogenase family.</text>
</comment>
<dbReference type="GO" id="GO:0050661">
    <property type="term" value="F:NADP binding"/>
    <property type="evidence" value="ECO:0007669"/>
    <property type="project" value="UniProtKB-UniRule"/>
</dbReference>
<evidence type="ECO:0000256" key="1">
    <source>
        <dbReference type="ARBA" id="ARBA00004937"/>
    </source>
</evidence>
<sequence>MDKLTNFDLVLFGATGDLAMRKLLPGLYQAHAAGLLHPEGRILGVSRSAFDRAAFVEKVEKDSKIHIKQNLDGQTWTSFVARIDYLSLDVTRAQDFAALAEKVKARPQTDNVVVYLSTAPKFFAAACRSLAEVGLNGENVRLVLEKPLGTDLASNRAINRDVAQYFQENRIYRIDHYLGKESLQNLLPLRFANPFFEPVWHRDCIRSVQITIAEELGVEERGEFYDATGALRDMVQNHMMQMLCFVAMERPKSLSADDVRDEKLKVVQALRIMDQAEVGRKVVRGQYTAAAGKKGYIEEPRVAADSQTETYVAIEAAVDNPRWSGVPFYLRTGKRMAAKTAEIVVNFKADSDGLFGKTPARIAISLQPQEEIRVKLWVKETGSGLNAVPAEMVLNLADSLPGRRADAYELLLCEVIAGRLNLFNRRDELEAAWAWVMPILDNWAASDVLPHGYPAGSWGPEAARALLAANGDAWAEEQE</sequence>
<dbReference type="SUPFAM" id="SSF51735">
    <property type="entry name" value="NAD(P)-binding Rossmann-fold domains"/>
    <property type="match status" value="1"/>
</dbReference>
<dbReference type="PANTHER" id="PTHR23429">
    <property type="entry name" value="GLUCOSE-6-PHOSPHATE 1-DEHYDROGENASE G6PD"/>
    <property type="match status" value="1"/>
</dbReference>
<feature type="domain" description="Glucose-6-phosphate dehydrogenase NAD-binding" evidence="8">
    <location>
        <begin position="10"/>
        <end position="185"/>
    </location>
</feature>
<dbReference type="SUPFAM" id="SSF55347">
    <property type="entry name" value="Glyceraldehyde-3-phosphate dehydrogenase-like, C-terminal domain"/>
    <property type="match status" value="1"/>
</dbReference>
<evidence type="ECO:0000256" key="4">
    <source>
        <dbReference type="ARBA" id="ARBA00022857"/>
    </source>
</evidence>
<dbReference type="PRINTS" id="PR00079">
    <property type="entry name" value="G6PDHDRGNASE"/>
</dbReference>